<dbReference type="GO" id="GO:0051015">
    <property type="term" value="F:actin filament binding"/>
    <property type="evidence" value="ECO:0007669"/>
    <property type="project" value="TreeGrafter"/>
</dbReference>
<feature type="region of interest" description="Disordered" evidence="2">
    <location>
        <begin position="1933"/>
        <end position="1961"/>
    </location>
</feature>
<dbReference type="GO" id="GO:0016460">
    <property type="term" value="C:myosin II complex"/>
    <property type="evidence" value="ECO:0007669"/>
    <property type="project" value="TreeGrafter"/>
</dbReference>
<feature type="region of interest" description="Disordered" evidence="2">
    <location>
        <begin position="1"/>
        <end position="28"/>
    </location>
</feature>
<evidence type="ECO:0000256" key="1">
    <source>
        <dbReference type="SAM" id="Coils"/>
    </source>
</evidence>
<evidence type="ECO:0000313" key="5">
    <source>
        <dbReference type="Proteomes" id="UP000748531"/>
    </source>
</evidence>
<feature type="coiled-coil region" evidence="1">
    <location>
        <begin position="94"/>
        <end position="139"/>
    </location>
</feature>
<feature type="compositionally biased region" description="Basic and acidic residues" evidence="2">
    <location>
        <begin position="944"/>
        <end position="955"/>
    </location>
</feature>
<gene>
    <name evidence="4" type="ORF">PHET_07548</name>
</gene>
<dbReference type="Pfam" id="PF19012">
    <property type="entry name" value="DUF5741"/>
    <property type="match status" value="1"/>
</dbReference>
<dbReference type="EMBL" id="LUCH01004332">
    <property type="protein sequence ID" value="KAF5399120.1"/>
    <property type="molecule type" value="Genomic_DNA"/>
</dbReference>
<feature type="domain" description="DUF5741" evidence="3">
    <location>
        <begin position="1849"/>
        <end position="1920"/>
    </location>
</feature>
<dbReference type="OrthoDB" id="6244669at2759"/>
<feature type="compositionally biased region" description="Polar residues" evidence="2">
    <location>
        <begin position="297"/>
        <end position="321"/>
    </location>
</feature>
<feature type="compositionally biased region" description="Low complexity" evidence="2">
    <location>
        <begin position="1940"/>
        <end position="1952"/>
    </location>
</feature>
<evidence type="ECO:0000259" key="3">
    <source>
        <dbReference type="Pfam" id="PF19012"/>
    </source>
</evidence>
<feature type="region of interest" description="Disordered" evidence="2">
    <location>
        <begin position="930"/>
        <end position="955"/>
    </location>
</feature>
<feature type="coiled-coil region" evidence="1">
    <location>
        <begin position="868"/>
        <end position="895"/>
    </location>
</feature>
<dbReference type="PANTHER" id="PTHR45615">
    <property type="entry name" value="MYOSIN HEAVY CHAIN, NON-MUSCLE"/>
    <property type="match status" value="1"/>
</dbReference>
<keyword evidence="5" id="KW-1185">Reference proteome</keyword>
<dbReference type="Proteomes" id="UP000748531">
    <property type="component" value="Unassembled WGS sequence"/>
</dbReference>
<keyword evidence="1" id="KW-0175">Coiled coil</keyword>
<feature type="region of interest" description="Disordered" evidence="2">
    <location>
        <begin position="297"/>
        <end position="326"/>
    </location>
</feature>
<feature type="compositionally biased region" description="Basic and acidic residues" evidence="2">
    <location>
        <begin position="380"/>
        <end position="396"/>
    </location>
</feature>
<organism evidence="4 5">
    <name type="scientific">Paragonimus heterotremus</name>
    <dbReference type="NCBI Taxonomy" id="100268"/>
    <lineage>
        <taxon>Eukaryota</taxon>
        <taxon>Metazoa</taxon>
        <taxon>Spiralia</taxon>
        <taxon>Lophotrochozoa</taxon>
        <taxon>Platyhelminthes</taxon>
        <taxon>Trematoda</taxon>
        <taxon>Digenea</taxon>
        <taxon>Plagiorchiida</taxon>
        <taxon>Troglotremata</taxon>
        <taxon>Troglotrematidae</taxon>
        <taxon>Paragonimus</taxon>
    </lineage>
</organism>
<dbReference type="GO" id="GO:0005737">
    <property type="term" value="C:cytoplasm"/>
    <property type="evidence" value="ECO:0007669"/>
    <property type="project" value="TreeGrafter"/>
</dbReference>
<feature type="coiled-coil region" evidence="1">
    <location>
        <begin position="1523"/>
        <end position="1673"/>
    </location>
</feature>
<dbReference type="GO" id="GO:0000146">
    <property type="term" value="F:microfilament motor activity"/>
    <property type="evidence" value="ECO:0007669"/>
    <property type="project" value="TreeGrafter"/>
</dbReference>
<feature type="region of interest" description="Disordered" evidence="2">
    <location>
        <begin position="380"/>
        <end position="411"/>
    </location>
</feature>
<protein>
    <recommendedName>
        <fullName evidence="3">DUF5741 domain-containing protein</fullName>
    </recommendedName>
</protein>
<proteinExistence type="predicted"/>
<comment type="caution">
    <text evidence="4">The sequence shown here is derived from an EMBL/GenBank/DDBJ whole genome shotgun (WGS) entry which is preliminary data.</text>
</comment>
<name>A0A8J4SML5_9TREM</name>
<dbReference type="GO" id="GO:0032982">
    <property type="term" value="C:myosin filament"/>
    <property type="evidence" value="ECO:0007669"/>
    <property type="project" value="TreeGrafter"/>
</dbReference>
<feature type="compositionally biased region" description="Polar residues" evidence="2">
    <location>
        <begin position="1"/>
        <end position="17"/>
    </location>
</feature>
<sequence>MNSQTPFSGGRNSFNSENRSDVFGQNDVSYGTGTKGAYKSTEETMAELRRENFRLRLICFDYERARKRLTDPQDAESSRLFSVEAENLNLKEAVAEKTSLLQSASKMIDTLKEENDLFRLQLKESKEKLDENERDWQDKYDRIYAELQKANEAVRTGETRILAQKHEASRQQNEWQSRLSELKVNMQSCEAELNRKHCEVLMLQMELDSLRATLGQAETQQPRLDEAQIAIHDLSVNIHSSCQQRIQDVSAVVHALIKQITDVGLSPCIGSLPEWLHSSSIAPVASPTLRKPLSEIPVSSNQIEAQSAQTDKGTGSDSSNPFFGDHNTDGTTANVCWLSERLNAARRLILELGNQKLKQDALIAQMQASHQDELKTVKENRHATEEQLESESEHVPGHAASTSPSIADGPADTEALQRDLALVREQLNKQIDDYARLKKAYDILATTTHFGSLVSADNEDAITSISVSKSPAHVSADSSSVVGSMTADLPTVSTPPRLSGSLNHEDVTDLDELVVANKLIECARNVSSPDLSYTTLDIVEEVAHSPRDPATFAPLLRSGDKQCGLSTSGILHELDVQPALNLSLPDVLVDHRDPQTVHYNSPVAHEASTTGPALTEPKSLSRLRDLYNLVHGLKLQLDNVRFTQHSFVEMVNRSLCTSGVDASLLFSPSKPCHLLSEPRAHEDVAVGTSCLFVSGVPCSGDSTLSEPNAAQLSRACATYGGMDTILDNLELSLHKSTCRDEPPQKTSFTSATGLNKTVSDLRAYPDSPAARTSAVSKKPYYDGAFDKVGPHSPVSTFKSRHSIFRLKAANMTMTNSYSENIGRLTEDMLPTGSCQPLSVSFNLDERSDPSRLVLKSNVGDVTMVELQNKDLFERLARATAKLRDALDECAEAGSQLWTGDVSQCLSQLFTSQLEHEDAVGAECSREVASHQSNVSIQLPPPIDANERLTDPDDKTPEQRQLDLNFSLTGCNGTVGPNHSVRFDRLGPCLAPSDFAQLSADSSLSQLYGSLWRAPESSYSEKAETKISITTQTSTSKPTSTQLLSDQSVVVMLQRFVCLLTHALSVMHRSIGEPEQHTCAGDSNEATSLWLPSWVTSATNWFQSYLDALTCGDRSKCTNSVTQSASDKYDIESLLECLERVFNEHIDDWPRCEELRVHLDNLLSVGIAEKTQSMPNVSHLPKTEDLPERFFCVGSSKLAAPIKFTSSAPIREVFTSSQPSSAFSKTKIALQEYEAAVQLVRGSDYAGFLDDSLPECITALLNELKRFTERVASLTSQMAQMVPIVDHESVLEQVVSMKQHLSDHGEKIERFEKQRTYILQRLNFLNFDDQSEDLAGAFDLLLAELAATRETLDQFDTERSDLRTQLESCVPKSDYELKVKHLEQLTVELHELRIRLDEDQQSMDYVITALSSLAPSEVASSLSTLTDWLVSELTEQRCTVDQLLNEQQQVHSTLSGLLVSSSVPDTLMACVTSISQQVLNDRAELNNFRTDRDKLLTLFDGFGFAAETDVLAYANALVSALVEKQEALSEFEGFEEQVQETLRNSVSLADHEHVKCELMRIYEDLTHTKTRVSDLEAELETVLQNSVPLDEYQRLQQQLDDCGERLTTSQENCNNLQAELRQLATVIPMDVVKGSLFEQIDTVCKELAERRQTVRRLEEQYEDVLTECTALKQQVKQGLADLDDQSARIRAECDAQVAAYRDQMEVKLNFCVSECDGLRTELEQYRARHHQLTEQLASREAEASQLLEQLTGMERTMQSLHATIVAKTQSAEAAAESAVAHEARASELASQLERLRSEHALCLSTVSGNCQSRFVDAQISPIGRCRSTEELVTGDQRPESADVDLHSSSRLHKYSELKAVAFEIKEKLIQRTDKLEAALTEVARLRSVIRQDKEHASHILEEVQDLRKQAIRKNRRIHELESELNRIKSSAVKVDANPPVSSARNTRSSTRTASEVEQPRGAAPRRFNLTHFGHSLDSSVAPSLVACPGTPSINSADFERVSGVAVDPDSTSLLFACPDQVPSRDETTSRITLGHIEPVTQNDEPVEAISTVACKRCEALHNLVVSLRTMITELQRRVHHDLNQEHSLLATLDTLERQSDPTENISAPTSSKSCTAANPETSVQASLLSFLGSSTGDLKINIKTLHHARSRLTHYAGEMDRICSNLARRLNSSDQHPAYQRIINLGELRHSLRLSVRSLCRVRRRLKTLFFDHMRVSSGSVVSICTARCKRPFLYSYVPLLTISDTKFDIVHRFSYLSSFGCLFNRLGID</sequence>
<dbReference type="InterPro" id="IPR043979">
    <property type="entry name" value="DUF5741"/>
</dbReference>
<accession>A0A8J4SML5</accession>
<feature type="coiled-coil region" evidence="1">
    <location>
        <begin position="1714"/>
        <end position="1748"/>
    </location>
</feature>
<evidence type="ECO:0000313" key="4">
    <source>
        <dbReference type="EMBL" id="KAF5399120.1"/>
    </source>
</evidence>
<evidence type="ECO:0000256" key="2">
    <source>
        <dbReference type="SAM" id="MobiDB-lite"/>
    </source>
</evidence>
<dbReference type="PANTHER" id="PTHR45615:SF40">
    <property type="entry name" value="MYOSIN HEAVY CHAIN, NON-MUSCLE"/>
    <property type="match status" value="1"/>
</dbReference>
<dbReference type="Gene3D" id="1.10.287.1490">
    <property type="match status" value="1"/>
</dbReference>
<reference evidence="4" key="1">
    <citation type="submission" date="2019-05" db="EMBL/GenBank/DDBJ databases">
        <title>Annotation for the trematode Paragonimus heterotremus.</title>
        <authorList>
            <person name="Choi Y.-J."/>
        </authorList>
    </citation>
    <scope>NUCLEOTIDE SEQUENCE</scope>
    <source>
        <strain evidence="4">LC</strain>
    </source>
</reference>
<feature type="coiled-coil region" evidence="1">
    <location>
        <begin position="165"/>
        <end position="220"/>
    </location>
</feature>